<accession>A0A0V0YTZ5</accession>
<name>A0A0V0YTZ5_9BILA</name>
<protein>
    <submittedName>
        <fullName evidence="1">Uncharacterized protein</fullName>
    </submittedName>
</protein>
<proteinExistence type="predicted"/>
<gene>
    <name evidence="1" type="ORF">T12_11652</name>
</gene>
<sequence length="41" mass="4709">MNVNSDIYVKNLPYSVQRPVKLARQAGRVVGLYLPFFLANR</sequence>
<dbReference type="Proteomes" id="UP000054783">
    <property type="component" value="Unassembled WGS sequence"/>
</dbReference>
<keyword evidence="2" id="KW-1185">Reference proteome</keyword>
<dbReference type="AlphaFoldDB" id="A0A0V0YTZ5"/>
<dbReference type="EMBL" id="JYDQ01002446">
    <property type="protein sequence ID" value="KRY03829.1"/>
    <property type="molecule type" value="Genomic_DNA"/>
</dbReference>
<evidence type="ECO:0000313" key="2">
    <source>
        <dbReference type="Proteomes" id="UP000054783"/>
    </source>
</evidence>
<evidence type="ECO:0000313" key="1">
    <source>
        <dbReference type="EMBL" id="KRY03829.1"/>
    </source>
</evidence>
<reference evidence="1 2" key="1">
    <citation type="submission" date="2015-01" db="EMBL/GenBank/DDBJ databases">
        <title>Evolution of Trichinella species and genotypes.</title>
        <authorList>
            <person name="Korhonen P.K."/>
            <person name="Edoardo P."/>
            <person name="Giuseppe L.R."/>
            <person name="Gasser R.B."/>
        </authorList>
    </citation>
    <scope>NUCLEOTIDE SEQUENCE [LARGE SCALE GENOMIC DNA]</scope>
    <source>
        <strain evidence="1">ISS2496</strain>
    </source>
</reference>
<comment type="caution">
    <text evidence="1">The sequence shown here is derived from an EMBL/GenBank/DDBJ whole genome shotgun (WGS) entry which is preliminary data.</text>
</comment>
<organism evidence="1 2">
    <name type="scientific">Trichinella patagoniensis</name>
    <dbReference type="NCBI Taxonomy" id="990121"/>
    <lineage>
        <taxon>Eukaryota</taxon>
        <taxon>Metazoa</taxon>
        <taxon>Ecdysozoa</taxon>
        <taxon>Nematoda</taxon>
        <taxon>Enoplea</taxon>
        <taxon>Dorylaimia</taxon>
        <taxon>Trichinellida</taxon>
        <taxon>Trichinellidae</taxon>
        <taxon>Trichinella</taxon>
    </lineage>
</organism>